<evidence type="ECO:0000313" key="3">
    <source>
        <dbReference type="Proteomes" id="UP000433050"/>
    </source>
</evidence>
<reference evidence="2 3" key="1">
    <citation type="submission" date="2019-12" db="EMBL/GenBank/DDBJ databases">
        <authorList>
            <person name="Reyes-Prieto M."/>
        </authorList>
    </citation>
    <scope>NUCLEOTIDE SEQUENCE [LARGE SCALE GENOMIC DNA]</scope>
    <source>
        <strain evidence="2">HF14-78462</strain>
    </source>
</reference>
<keyword evidence="3" id="KW-1185">Reference proteome</keyword>
<protein>
    <recommendedName>
        <fullName evidence="4">Phage tail assembly protein</fullName>
    </recommendedName>
</protein>
<accession>A0A5S9R3L8</accession>
<sequence length="154" mass="16413">MELSGEVLPPPIDKEPTLTPVRPPPGSPNDPNRTGGADASPAEAESRPIAAAAVGDFAFVDPDKRETVVPLEHPFTLDGVRYDAIRVRRLTTAEVSAVIGNGARNIDLFDAYAAMTGLPAAVLRQRMDGEDGLAVTGACSRFLPRLLKEMFGFK</sequence>
<dbReference type="EMBL" id="CACSAS010000016">
    <property type="protein sequence ID" value="CAA0128927.1"/>
    <property type="molecule type" value="Genomic_DNA"/>
</dbReference>
<proteinExistence type="predicted"/>
<feature type="region of interest" description="Disordered" evidence="1">
    <location>
        <begin position="1"/>
        <end position="46"/>
    </location>
</feature>
<evidence type="ECO:0008006" key="4">
    <source>
        <dbReference type="Google" id="ProtNLM"/>
    </source>
</evidence>
<name>A0A5S9R3L8_9HYPH</name>
<evidence type="ECO:0000256" key="1">
    <source>
        <dbReference type="SAM" id="MobiDB-lite"/>
    </source>
</evidence>
<organism evidence="2 3">
    <name type="scientific">Starkeya nomas</name>
    <dbReference type="NCBI Taxonomy" id="2666134"/>
    <lineage>
        <taxon>Bacteria</taxon>
        <taxon>Pseudomonadati</taxon>
        <taxon>Pseudomonadota</taxon>
        <taxon>Alphaproteobacteria</taxon>
        <taxon>Hyphomicrobiales</taxon>
        <taxon>Xanthobacteraceae</taxon>
        <taxon>Starkeya</taxon>
    </lineage>
</organism>
<dbReference type="Proteomes" id="UP000433050">
    <property type="component" value="Unassembled WGS sequence"/>
</dbReference>
<gene>
    <name evidence="2" type="ORF">STARVERO_04379</name>
</gene>
<evidence type="ECO:0000313" key="2">
    <source>
        <dbReference type="EMBL" id="CAA0128927.1"/>
    </source>
</evidence>
<dbReference type="AlphaFoldDB" id="A0A5S9R3L8"/>